<feature type="domain" description="Glycosyltransferase 2-like" evidence="4">
    <location>
        <begin position="3"/>
        <end position="169"/>
    </location>
</feature>
<dbReference type="SUPFAM" id="SSF53448">
    <property type="entry name" value="Nucleotide-diphospho-sugar transferases"/>
    <property type="match status" value="1"/>
</dbReference>
<protein>
    <submittedName>
        <fullName evidence="5">Polyprenol phosphate mannosyl transferase 1(Ppm1)</fullName>
    </submittedName>
</protein>
<proteinExistence type="inferred from homology"/>
<dbReference type="GO" id="GO:0004582">
    <property type="term" value="F:dolichyl-phosphate beta-D-mannosyltransferase activity"/>
    <property type="evidence" value="ECO:0007669"/>
    <property type="project" value="InterPro"/>
</dbReference>
<dbReference type="Proteomes" id="UP000326354">
    <property type="component" value="Chromosome"/>
</dbReference>
<dbReference type="PANTHER" id="PTHR43398:SF1">
    <property type="entry name" value="DOLICHOL-PHOSPHATE MANNOSYLTRANSFERASE SUBUNIT 1"/>
    <property type="match status" value="1"/>
</dbReference>
<dbReference type="Pfam" id="PF00535">
    <property type="entry name" value="Glycos_transf_2"/>
    <property type="match status" value="1"/>
</dbReference>
<keyword evidence="6" id="KW-1185">Reference proteome</keyword>
<evidence type="ECO:0000259" key="4">
    <source>
        <dbReference type="Pfam" id="PF00535"/>
    </source>
</evidence>
<evidence type="ECO:0000256" key="1">
    <source>
        <dbReference type="ARBA" id="ARBA00006739"/>
    </source>
</evidence>
<dbReference type="RefSeq" id="WP_151966544.1">
    <property type="nucleotide sequence ID" value="NZ_AP019860.1"/>
</dbReference>
<dbReference type="PANTHER" id="PTHR43398">
    <property type="entry name" value="DOLICHOL-PHOSPHATE MANNOSYLTRANSFERASE SUBUNIT 1"/>
    <property type="match status" value="1"/>
</dbReference>
<accession>A0A5S9F152</accession>
<keyword evidence="2" id="KW-0328">Glycosyltransferase</keyword>
<comment type="similarity">
    <text evidence="1">Belongs to the glycosyltransferase 2 family.</text>
</comment>
<sequence length="233" mass="26801">MLSIVCPVYNEADNIEKLVEEVDKKIQSPLELIVVYDFAEDNTLPVLKKIVHSYEFEIRSEQNHFGRGALNAIKTGFECARGETVLVTMADLSDDLGIVDAMYRKIHEDGFDIVCGSRYMRGGKQVGGPLLKKFLSSLAGKSLYLLRRFPTHDVTNSFKMYRKQILEQIAVQSQGGFEIGMELVVKAFLQNCKITEIPTTWIDRTSGSSKFQMWKWMPSYLRWYIHAFNRRKK</sequence>
<dbReference type="OrthoDB" id="9772170at2"/>
<dbReference type="KEGG" id="uam:UABAM_00638"/>
<keyword evidence="3 5" id="KW-0808">Transferase</keyword>
<gene>
    <name evidence="5" type="ORF">UABAM_00638</name>
</gene>
<evidence type="ECO:0000256" key="3">
    <source>
        <dbReference type="ARBA" id="ARBA00022679"/>
    </source>
</evidence>
<dbReference type="AlphaFoldDB" id="A0A5S9F152"/>
<evidence type="ECO:0000313" key="5">
    <source>
        <dbReference type="EMBL" id="BBM82295.1"/>
    </source>
</evidence>
<dbReference type="InterPro" id="IPR039528">
    <property type="entry name" value="DPM1-like"/>
</dbReference>
<name>A0A5S9F152_UABAM</name>
<dbReference type="GO" id="GO:0009247">
    <property type="term" value="P:glycolipid biosynthetic process"/>
    <property type="evidence" value="ECO:0007669"/>
    <property type="project" value="TreeGrafter"/>
</dbReference>
<dbReference type="InterPro" id="IPR001173">
    <property type="entry name" value="Glyco_trans_2-like"/>
</dbReference>
<evidence type="ECO:0000256" key="2">
    <source>
        <dbReference type="ARBA" id="ARBA00022676"/>
    </source>
</evidence>
<organism evidence="5 6">
    <name type="scientific">Uabimicrobium amorphum</name>
    <dbReference type="NCBI Taxonomy" id="2596890"/>
    <lineage>
        <taxon>Bacteria</taxon>
        <taxon>Pseudomonadati</taxon>
        <taxon>Planctomycetota</taxon>
        <taxon>Candidatus Uabimicrobiia</taxon>
        <taxon>Candidatus Uabimicrobiales</taxon>
        <taxon>Candidatus Uabimicrobiaceae</taxon>
        <taxon>Candidatus Uabimicrobium</taxon>
    </lineage>
</organism>
<dbReference type="GO" id="GO:0016020">
    <property type="term" value="C:membrane"/>
    <property type="evidence" value="ECO:0007669"/>
    <property type="project" value="GOC"/>
</dbReference>
<dbReference type="Gene3D" id="3.90.550.10">
    <property type="entry name" value="Spore Coat Polysaccharide Biosynthesis Protein SpsA, Chain A"/>
    <property type="match status" value="1"/>
</dbReference>
<evidence type="ECO:0000313" key="6">
    <source>
        <dbReference type="Proteomes" id="UP000326354"/>
    </source>
</evidence>
<dbReference type="InterPro" id="IPR029044">
    <property type="entry name" value="Nucleotide-diphossugar_trans"/>
</dbReference>
<dbReference type="EMBL" id="AP019860">
    <property type="protein sequence ID" value="BBM82295.1"/>
    <property type="molecule type" value="Genomic_DNA"/>
</dbReference>
<reference evidence="5 6" key="1">
    <citation type="submission" date="2019-08" db="EMBL/GenBank/DDBJ databases">
        <title>Complete genome sequence of Candidatus Uab amorphum.</title>
        <authorList>
            <person name="Shiratori T."/>
            <person name="Suzuki S."/>
            <person name="Kakizawa Y."/>
            <person name="Ishida K."/>
        </authorList>
    </citation>
    <scope>NUCLEOTIDE SEQUENCE [LARGE SCALE GENOMIC DNA]</scope>
    <source>
        <strain evidence="5 6">SRT547</strain>
    </source>
</reference>